<keyword evidence="13" id="KW-0325">Glycoprotein</keyword>
<dbReference type="SUPFAM" id="SSF48056">
    <property type="entry name" value="Di-copper centre-containing domain"/>
    <property type="match status" value="1"/>
</dbReference>
<evidence type="ECO:0000313" key="18">
    <source>
        <dbReference type="Ensembl" id="ENSLLTP00000001178.1"/>
    </source>
</evidence>
<dbReference type="GO" id="GO:0046872">
    <property type="term" value="F:metal ion binding"/>
    <property type="evidence" value="ECO:0007669"/>
    <property type="project" value="UniProtKB-KW"/>
</dbReference>
<dbReference type="GeneTree" id="ENSGT00940000155336"/>
<evidence type="ECO:0000256" key="12">
    <source>
        <dbReference type="ARBA" id="ARBA00023136"/>
    </source>
</evidence>
<keyword evidence="6" id="KW-0479">Metal-binding</keyword>
<keyword evidence="19" id="KW-1185">Reference proteome</keyword>
<dbReference type="Ensembl" id="ENSLLTT00000001223.1">
    <property type="protein sequence ID" value="ENSLLTP00000001178.1"/>
    <property type="gene ID" value="ENSLLTG00000000797.1"/>
</dbReference>
<dbReference type="InterPro" id="IPR050316">
    <property type="entry name" value="Tyrosinase/Hemocyanin"/>
</dbReference>
<dbReference type="InterPro" id="IPR002227">
    <property type="entry name" value="Tyrosinase_Cu-bd"/>
</dbReference>
<protein>
    <recommendedName>
        <fullName evidence="14">Tyrosinase</fullName>
        <ecNumber evidence="4">1.14.18.1</ecNumber>
    </recommendedName>
    <alternativeName>
        <fullName evidence="15">Monophenol monooxygenase</fullName>
    </alternativeName>
</protein>
<evidence type="ECO:0000256" key="8">
    <source>
        <dbReference type="ARBA" id="ARBA00023002"/>
    </source>
</evidence>
<keyword evidence="10" id="KW-0503">Monooxygenase</keyword>
<evidence type="ECO:0000256" key="2">
    <source>
        <dbReference type="ARBA" id="ARBA00004573"/>
    </source>
</evidence>
<evidence type="ECO:0000256" key="4">
    <source>
        <dbReference type="ARBA" id="ARBA00011906"/>
    </source>
</evidence>
<accession>A0A8C5RDV8</accession>
<dbReference type="GO" id="GO:0033162">
    <property type="term" value="C:melanosome membrane"/>
    <property type="evidence" value="ECO:0007669"/>
    <property type="project" value="UniProtKB-SubCell"/>
</dbReference>
<feature type="transmembrane region" description="Helical" evidence="16">
    <location>
        <begin position="182"/>
        <end position="204"/>
    </location>
</feature>
<evidence type="ECO:0000256" key="6">
    <source>
        <dbReference type="ARBA" id="ARBA00022723"/>
    </source>
</evidence>
<keyword evidence="8" id="KW-0560">Oxidoreductase</keyword>
<evidence type="ECO:0000256" key="15">
    <source>
        <dbReference type="ARBA" id="ARBA00042251"/>
    </source>
</evidence>
<dbReference type="GO" id="GO:0004503">
    <property type="term" value="F:tyrosinase activity"/>
    <property type="evidence" value="ECO:0007669"/>
    <property type="project" value="UniProtKB-EC"/>
</dbReference>
<evidence type="ECO:0000259" key="17">
    <source>
        <dbReference type="PROSITE" id="PS00498"/>
    </source>
</evidence>
<evidence type="ECO:0000256" key="13">
    <source>
        <dbReference type="ARBA" id="ARBA00023180"/>
    </source>
</evidence>
<proteinExistence type="inferred from homology"/>
<dbReference type="PANTHER" id="PTHR11474">
    <property type="entry name" value="TYROSINASE FAMILY MEMBER"/>
    <property type="match status" value="1"/>
</dbReference>
<dbReference type="Pfam" id="PF00264">
    <property type="entry name" value="Tyrosinase"/>
    <property type="match status" value="1"/>
</dbReference>
<dbReference type="GO" id="GO:0042438">
    <property type="term" value="P:melanin biosynthetic process"/>
    <property type="evidence" value="ECO:0007669"/>
    <property type="project" value="UniProtKB-KW"/>
</dbReference>
<evidence type="ECO:0000256" key="9">
    <source>
        <dbReference type="ARBA" id="ARBA00023008"/>
    </source>
</evidence>
<dbReference type="InterPro" id="IPR008922">
    <property type="entry name" value="Di-copper_centre_dom_sf"/>
</dbReference>
<evidence type="ECO:0000256" key="16">
    <source>
        <dbReference type="SAM" id="Phobius"/>
    </source>
</evidence>
<dbReference type="PROSITE" id="PS00498">
    <property type="entry name" value="TYROSINASE_2"/>
    <property type="match status" value="1"/>
</dbReference>
<reference evidence="18" key="2">
    <citation type="submission" date="2025-09" db="UniProtKB">
        <authorList>
            <consortium name="Ensembl"/>
        </authorList>
    </citation>
    <scope>IDENTIFICATION</scope>
</reference>
<organism evidence="18 19">
    <name type="scientific">Laticauda laticaudata</name>
    <name type="common">Blue-ringed sea krait</name>
    <name type="synonym">Blue-lipped sea krait</name>
    <dbReference type="NCBI Taxonomy" id="8630"/>
    <lineage>
        <taxon>Eukaryota</taxon>
        <taxon>Metazoa</taxon>
        <taxon>Chordata</taxon>
        <taxon>Craniata</taxon>
        <taxon>Vertebrata</taxon>
        <taxon>Euteleostomi</taxon>
        <taxon>Lepidosauria</taxon>
        <taxon>Squamata</taxon>
        <taxon>Bifurcata</taxon>
        <taxon>Unidentata</taxon>
        <taxon>Episquamata</taxon>
        <taxon>Toxicofera</taxon>
        <taxon>Serpentes</taxon>
        <taxon>Colubroidea</taxon>
        <taxon>Elapidae</taxon>
        <taxon>Laticaudinae</taxon>
        <taxon>Laticauda</taxon>
    </lineage>
</organism>
<keyword evidence="11" id="KW-0470">Melanin biosynthesis</keyword>
<evidence type="ECO:0000256" key="14">
    <source>
        <dbReference type="ARBA" id="ARBA00039304"/>
    </source>
</evidence>
<evidence type="ECO:0000256" key="10">
    <source>
        <dbReference type="ARBA" id="ARBA00023033"/>
    </source>
</evidence>
<comment type="subcellular location">
    <subcellularLocation>
        <location evidence="2">Melanosome membrane</location>
        <topology evidence="2">Single-pass type I membrane protein</topology>
    </subcellularLocation>
</comment>
<dbReference type="Gene3D" id="1.10.1280.10">
    <property type="entry name" value="Di-copper center containing domain from catechol oxidase"/>
    <property type="match status" value="1"/>
</dbReference>
<reference evidence="18" key="1">
    <citation type="submission" date="2025-08" db="UniProtKB">
        <authorList>
            <consortium name="Ensembl"/>
        </authorList>
    </citation>
    <scope>IDENTIFICATION</scope>
</reference>
<keyword evidence="5 16" id="KW-0812">Transmembrane</keyword>
<evidence type="ECO:0000313" key="19">
    <source>
        <dbReference type="Proteomes" id="UP000694406"/>
    </source>
</evidence>
<keyword evidence="12 16" id="KW-0472">Membrane</keyword>
<dbReference type="AlphaFoldDB" id="A0A8C5RDV8"/>
<evidence type="ECO:0000256" key="11">
    <source>
        <dbReference type="ARBA" id="ARBA00023101"/>
    </source>
</evidence>
<dbReference type="EC" id="1.14.18.1" evidence="4"/>
<dbReference type="GO" id="GO:0043473">
    <property type="term" value="P:pigmentation"/>
    <property type="evidence" value="ECO:0007669"/>
    <property type="project" value="TreeGrafter"/>
</dbReference>
<dbReference type="PRINTS" id="PR00092">
    <property type="entry name" value="TYROSINASE"/>
</dbReference>
<comment type="similarity">
    <text evidence="3">Belongs to the tyrosinase family.</text>
</comment>
<keyword evidence="7" id="KW-0732">Signal</keyword>
<comment type="cofactor">
    <cofactor evidence="1">
        <name>Cu(2+)</name>
        <dbReference type="ChEBI" id="CHEBI:29036"/>
    </cofactor>
</comment>
<keyword evidence="9" id="KW-0186">Copper</keyword>
<feature type="domain" description="Tyrosinase copper-binding" evidence="17">
    <location>
        <begin position="92"/>
        <end position="103"/>
    </location>
</feature>
<sequence length="237" mass="26921">SFTGPKGLIPTPCHRLRTPQLPTSADVEFCLSLMQYETGTMDKMANFSFRNTLEGFASPSTGISNLSQSSLHNALHIYMNGSMSQVQGSANDPIFILHHAFVDSIYEQWLRRHKPQLQAYPEANAPIGHNRGYFMVPFIPLYRNGEFFISSKELGYDYEYLVEPDSPFQTFLTPYLEQARQIWPWLLGAAVIGAIISMAIKGLITLGTQKKKRNVEETQPLLMEDENYPHITYQSHL</sequence>
<name>A0A8C5RDV8_LATLA</name>
<dbReference type="PANTHER" id="PTHR11474:SF124">
    <property type="entry name" value="TYROSINASE"/>
    <property type="match status" value="1"/>
</dbReference>
<keyword evidence="16" id="KW-1133">Transmembrane helix</keyword>
<evidence type="ECO:0000256" key="3">
    <source>
        <dbReference type="ARBA" id="ARBA00009928"/>
    </source>
</evidence>
<evidence type="ECO:0000256" key="5">
    <source>
        <dbReference type="ARBA" id="ARBA00022692"/>
    </source>
</evidence>
<gene>
    <name evidence="18" type="primary">TYR</name>
</gene>
<dbReference type="Proteomes" id="UP000694406">
    <property type="component" value="Unplaced"/>
</dbReference>
<evidence type="ECO:0000256" key="7">
    <source>
        <dbReference type="ARBA" id="ARBA00022729"/>
    </source>
</evidence>
<evidence type="ECO:0000256" key="1">
    <source>
        <dbReference type="ARBA" id="ARBA00001973"/>
    </source>
</evidence>